<reference evidence="1" key="2">
    <citation type="journal article" date="2015" name="Fish Shellfish Immunol.">
        <title>Early steps in the European eel (Anguilla anguilla)-Vibrio vulnificus interaction in the gills: Role of the RtxA13 toxin.</title>
        <authorList>
            <person name="Callol A."/>
            <person name="Pajuelo D."/>
            <person name="Ebbesson L."/>
            <person name="Teles M."/>
            <person name="MacKenzie S."/>
            <person name="Amaro C."/>
        </authorList>
    </citation>
    <scope>NUCLEOTIDE SEQUENCE</scope>
</reference>
<organism evidence="1">
    <name type="scientific">Anguilla anguilla</name>
    <name type="common">European freshwater eel</name>
    <name type="synonym">Muraena anguilla</name>
    <dbReference type="NCBI Taxonomy" id="7936"/>
    <lineage>
        <taxon>Eukaryota</taxon>
        <taxon>Metazoa</taxon>
        <taxon>Chordata</taxon>
        <taxon>Craniata</taxon>
        <taxon>Vertebrata</taxon>
        <taxon>Euteleostomi</taxon>
        <taxon>Actinopterygii</taxon>
        <taxon>Neopterygii</taxon>
        <taxon>Teleostei</taxon>
        <taxon>Anguilliformes</taxon>
        <taxon>Anguillidae</taxon>
        <taxon>Anguilla</taxon>
    </lineage>
</organism>
<reference evidence="1" key="1">
    <citation type="submission" date="2014-11" db="EMBL/GenBank/DDBJ databases">
        <authorList>
            <person name="Amaro Gonzalez C."/>
        </authorList>
    </citation>
    <scope>NUCLEOTIDE SEQUENCE</scope>
</reference>
<accession>A0A0E9SLX0</accession>
<sequence>MNRSVIHNFENKLDALLLALE</sequence>
<proteinExistence type="predicted"/>
<dbReference type="EMBL" id="GBXM01066897">
    <property type="protein sequence ID" value="JAH41680.1"/>
    <property type="molecule type" value="Transcribed_RNA"/>
</dbReference>
<dbReference type="AlphaFoldDB" id="A0A0E9SLX0"/>
<protein>
    <submittedName>
        <fullName evidence="1">Uncharacterized protein</fullName>
    </submittedName>
</protein>
<name>A0A0E9SLX0_ANGAN</name>
<evidence type="ECO:0000313" key="1">
    <source>
        <dbReference type="EMBL" id="JAH41680.1"/>
    </source>
</evidence>